<evidence type="ECO:0000256" key="1">
    <source>
        <dbReference type="ARBA" id="ARBA00009913"/>
    </source>
</evidence>
<dbReference type="InterPro" id="IPR006119">
    <property type="entry name" value="Resolv_N"/>
</dbReference>
<feature type="domain" description="Resolvase/invertase-type recombinase catalytic" evidence="2">
    <location>
        <begin position="1"/>
        <end position="102"/>
    </location>
</feature>
<dbReference type="PANTHER" id="PTHR30461">
    <property type="entry name" value="DNA-INVERTASE FROM LAMBDOID PROPHAGE"/>
    <property type="match status" value="1"/>
</dbReference>
<dbReference type="PANTHER" id="PTHR30461:SF26">
    <property type="entry name" value="RESOLVASE HOMOLOG YNEB"/>
    <property type="match status" value="1"/>
</dbReference>
<dbReference type="GO" id="GO:0003677">
    <property type="term" value="F:DNA binding"/>
    <property type="evidence" value="ECO:0007669"/>
    <property type="project" value="InterPro"/>
</dbReference>
<dbReference type="InterPro" id="IPR036162">
    <property type="entry name" value="Resolvase-like_N_sf"/>
</dbReference>
<dbReference type="GO" id="GO:0000150">
    <property type="term" value="F:DNA strand exchange activity"/>
    <property type="evidence" value="ECO:0007669"/>
    <property type="project" value="InterPro"/>
</dbReference>
<dbReference type="SUPFAM" id="SSF53041">
    <property type="entry name" value="Resolvase-like"/>
    <property type="match status" value="1"/>
</dbReference>
<dbReference type="Gene3D" id="1.10.10.60">
    <property type="entry name" value="Homeodomain-like"/>
    <property type="match status" value="1"/>
</dbReference>
<gene>
    <name evidence="3" type="ORF">DS832_08875</name>
</gene>
<accession>A0A417Z2E8</accession>
<organism evidence="3 4">
    <name type="scientific">Bombilactobacillus bombi</name>
    <dbReference type="NCBI Taxonomy" id="1303590"/>
    <lineage>
        <taxon>Bacteria</taxon>
        <taxon>Bacillati</taxon>
        <taxon>Bacillota</taxon>
        <taxon>Bacilli</taxon>
        <taxon>Lactobacillales</taxon>
        <taxon>Lactobacillaceae</taxon>
        <taxon>Bombilactobacillus</taxon>
    </lineage>
</organism>
<dbReference type="Gene3D" id="3.40.50.1390">
    <property type="entry name" value="Resolvase, N-terminal catalytic domain"/>
    <property type="match status" value="1"/>
</dbReference>
<evidence type="ECO:0000259" key="2">
    <source>
        <dbReference type="PROSITE" id="PS51736"/>
    </source>
</evidence>
<dbReference type="Proteomes" id="UP000284822">
    <property type="component" value="Unassembled WGS sequence"/>
</dbReference>
<dbReference type="AlphaFoldDB" id="A0A417Z2E8"/>
<dbReference type="CDD" id="cd03768">
    <property type="entry name" value="SR_ResInv"/>
    <property type="match status" value="1"/>
</dbReference>
<dbReference type="Pfam" id="PF00239">
    <property type="entry name" value="Resolvase"/>
    <property type="match status" value="1"/>
</dbReference>
<dbReference type="SMART" id="SM00857">
    <property type="entry name" value="Resolvase"/>
    <property type="match status" value="1"/>
</dbReference>
<dbReference type="InterPro" id="IPR050639">
    <property type="entry name" value="SSR_resolvase"/>
</dbReference>
<protein>
    <submittedName>
        <fullName evidence="3">Recombinase family protein</fullName>
    </submittedName>
</protein>
<reference evidence="3 4" key="1">
    <citation type="submission" date="2018-07" db="EMBL/GenBank/DDBJ databases">
        <title>Genome sequences of six Lactobacillus spp. isolated from bumble bee guts.</title>
        <authorList>
            <person name="Motta E.V.S."/>
            <person name="Moran N.A."/>
        </authorList>
    </citation>
    <scope>NUCLEOTIDE SEQUENCE [LARGE SCALE GENOMIC DNA]</scope>
    <source>
        <strain evidence="3 4">LV-8.1</strain>
    </source>
</reference>
<comment type="caution">
    <text evidence="3">The sequence shown here is derived from an EMBL/GenBank/DDBJ whole genome shotgun (WGS) entry which is preliminary data.</text>
</comment>
<evidence type="ECO:0000313" key="4">
    <source>
        <dbReference type="Proteomes" id="UP000284822"/>
    </source>
</evidence>
<sequence length="159" mass="18039">MERPELQKMLAFIRSEDILIVSSLDRLGRNSNDIKNILTKIQQKGASVDILDLPSFNGVSDPNLRSLLTNLVVELMSYVAQSEREKIRQRQREGIEIAKKKGVYIGKQQEYSAHAANPQKRAIYHAVVRALKEQKSVLSISKKYGLARATVYRIKSELS</sequence>
<proteinExistence type="inferred from homology"/>
<evidence type="ECO:0000313" key="3">
    <source>
        <dbReference type="EMBL" id="RHW44646.1"/>
    </source>
</evidence>
<dbReference type="PROSITE" id="PS51736">
    <property type="entry name" value="RECOMBINASES_3"/>
    <property type="match status" value="1"/>
</dbReference>
<dbReference type="EMBL" id="QOCS01000027">
    <property type="protein sequence ID" value="RHW44646.1"/>
    <property type="molecule type" value="Genomic_DNA"/>
</dbReference>
<name>A0A417Z2E8_9LACO</name>
<comment type="similarity">
    <text evidence="1">Belongs to the site-specific recombinase resolvase family.</text>
</comment>